<organism evidence="2 3">
    <name type="scientific">Lactobacillus paragasseri JV-V03</name>
    <dbReference type="NCBI Taxonomy" id="525326"/>
    <lineage>
        <taxon>Bacteria</taxon>
        <taxon>Bacillati</taxon>
        <taxon>Bacillota</taxon>
        <taxon>Bacilli</taxon>
        <taxon>Lactobacillales</taxon>
        <taxon>Lactobacillaceae</taxon>
        <taxon>Lactobacillus</taxon>
    </lineage>
</organism>
<dbReference type="EMBL" id="ACGO02000001">
    <property type="protein sequence ID" value="EFJ69924.1"/>
    <property type="molecule type" value="Genomic_DNA"/>
</dbReference>
<proteinExistence type="predicted"/>
<sequence>MVQQEALIFTASLQKVFPIVGRLFCFLLFYFATLRIKLLTIKRKTKL</sequence>
<evidence type="ECO:0000313" key="3">
    <source>
        <dbReference type="Proteomes" id="UP000003672"/>
    </source>
</evidence>
<protein>
    <submittedName>
        <fullName evidence="2">Uncharacterized protein</fullName>
    </submittedName>
</protein>
<evidence type="ECO:0000256" key="1">
    <source>
        <dbReference type="SAM" id="Phobius"/>
    </source>
</evidence>
<keyword evidence="1" id="KW-0472">Membrane</keyword>
<feature type="transmembrane region" description="Helical" evidence="1">
    <location>
        <begin position="16"/>
        <end position="36"/>
    </location>
</feature>
<name>A0AA87AMB5_9LACO</name>
<evidence type="ECO:0000313" key="2">
    <source>
        <dbReference type="EMBL" id="EFJ69924.1"/>
    </source>
</evidence>
<accession>A0AA87AMB5</accession>
<comment type="caution">
    <text evidence="2">The sequence shown here is derived from an EMBL/GenBank/DDBJ whole genome shotgun (WGS) entry which is preliminary data.</text>
</comment>
<keyword evidence="1" id="KW-0812">Transmembrane</keyword>
<keyword evidence="1" id="KW-1133">Transmembrane helix</keyword>
<reference evidence="2 3" key="1">
    <citation type="submission" date="2010-06" db="EMBL/GenBank/DDBJ databases">
        <authorList>
            <person name="Muzny D."/>
            <person name="Qin X."/>
            <person name="Buhay C."/>
            <person name="Dugan-Rocha S."/>
            <person name="Ding Y."/>
            <person name="Chen G."/>
            <person name="Hawes A."/>
            <person name="Holder M."/>
            <person name="Jhangiani S."/>
            <person name="Johnson A."/>
            <person name="Khan Z."/>
            <person name="Li Z."/>
            <person name="Liu W."/>
            <person name="Liu X."/>
            <person name="Perez L."/>
            <person name="Shen H."/>
            <person name="Wang Q."/>
            <person name="Watt J."/>
            <person name="Xi L."/>
            <person name="Xin Y."/>
            <person name="Zhou J."/>
            <person name="Deng J."/>
            <person name="Jiang H."/>
            <person name="Liu Y."/>
            <person name="Qu J."/>
            <person name="Song X.-Z."/>
            <person name="Zhang L."/>
            <person name="Villasana D."/>
            <person name="Johnson A."/>
            <person name="Liu J."/>
            <person name="Liyanage D."/>
            <person name="Lorensuhewa L."/>
            <person name="Robinson T."/>
            <person name="Song A."/>
            <person name="Song B.-B."/>
            <person name="Dinh H."/>
            <person name="Thornton R."/>
            <person name="Coyle M."/>
            <person name="Francisco L."/>
            <person name="Jackson L."/>
            <person name="Javaid M."/>
            <person name="Korchina V."/>
            <person name="Kovar C."/>
            <person name="Mata R."/>
            <person name="Mathew T."/>
            <person name="Ngo R."/>
            <person name="Nguyen L."/>
            <person name="Nguyen N."/>
            <person name="Okwuonu G."/>
            <person name="Ongeri F."/>
            <person name="Pham C."/>
            <person name="Simmons D."/>
            <person name="Wilczek-Boney K."/>
            <person name="Hale W."/>
            <person name="Jakkamsetti A."/>
            <person name="Pham P."/>
            <person name="Ruth R."/>
            <person name="San Lucas F."/>
            <person name="Warren J."/>
            <person name="Zhang J."/>
            <person name="Zhao Z."/>
            <person name="Zhou C."/>
            <person name="Zhu D."/>
            <person name="Lee S."/>
            <person name="Bess C."/>
            <person name="Blankenburg K."/>
            <person name="Forbes L."/>
            <person name="Fu Q."/>
            <person name="Gubbala S."/>
            <person name="Hirani K."/>
            <person name="Jayaseelan J.C."/>
            <person name="Lara F."/>
            <person name="Munidasa M."/>
            <person name="Palculict T."/>
            <person name="Patil S."/>
            <person name="Pu L.-L."/>
            <person name="Saada N."/>
            <person name="Tang L."/>
            <person name="Weissenberger G."/>
            <person name="Zhu Y."/>
            <person name="Hemphill L."/>
            <person name="Shang Y."/>
            <person name="Youmans B."/>
            <person name="Ayvaz T."/>
            <person name="Ross M."/>
            <person name="Santibanez J."/>
            <person name="Aqrawi P."/>
            <person name="Gross S."/>
            <person name="Joshi V."/>
            <person name="Fowler G."/>
            <person name="Nazareth L."/>
            <person name="Reid J."/>
            <person name="Worley K."/>
            <person name="Petrosino J."/>
            <person name="Highlander S."/>
            <person name="Gibbs R."/>
        </authorList>
    </citation>
    <scope>NUCLEOTIDE SEQUENCE [LARGE SCALE GENOMIC DNA]</scope>
    <source>
        <strain evidence="2 3">JV-V03</strain>
    </source>
</reference>
<dbReference type="AlphaFoldDB" id="A0AA87AMB5"/>
<dbReference type="Proteomes" id="UP000003672">
    <property type="component" value="Unassembled WGS sequence"/>
</dbReference>
<gene>
    <name evidence="2" type="ORF">HMPREF0514_10368</name>
</gene>